<feature type="transmembrane region" description="Helical" evidence="1">
    <location>
        <begin position="40"/>
        <end position="58"/>
    </location>
</feature>
<dbReference type="AlphaFoldDB" id="A0A382AX41"/>
<name>A0A382AX41_9ZZZZ</name>
<keyword evidence="1" id="KW-0472">Membrane</keyword>
<evidence type="ECO:0000256" key="1">
    <source>
        <dbReference type="SAM" id="Phobius"/>
    </source>
</evidence>
<sequence>MWFFMILSYVMVAISGIGLFLIGMNHYFDIWAQNHIALDLLISIIFVASQTLVMFFFVGTGVNIREYVESHEDVTKDLYQQMLGLKRKLYPPTMMVTILFMALVIIDGVFFMEKVVEVPKVSEWWFHILYILTVYYYIKATTIQHQSFKESTHIVLTMTKTVRTDY</sequence>
<evidence type="ECO:0000313" key="2">
    <source>
        <dbReference type="EMBL" id="SVB05891.1"/>
    </source>
</evidence>
<gene>
    <name evidence="2" type="ORF">METZ01_LOCUS158745</name>
</gene>
<accession>A0A382AX41</accession>
<protein>
    <submittedName>
        <fullName evidence="2">Uncharacterized protein</fullName>
    </submittedName>
</protein>
<reference evidence="2" key="1">
    <citation type="submission" date="2018-05" db="EMBL/GenBank/DDBJ databases">
        <authorList>
            <person name="Lanie J.A."/>
            <person name="Ng W.-L."/>
            <person name="Kazmierczak K.M."/>
            <person name="Andrzejewski T.M."/>
            <person name="Davidsen T.M."/>
            <person name="Wayne K.J."/>
            <person name="Tettelin H."/>
            <person name="Glass J.I."/>
            <person name="Rusch D."/>
            <person name="Podicherti R."/>
            <person name="Tsui H.-C.T."/>
            <person name="Winkler M.E."/>
        </authorList>
    </citation>
    <scope>NUCLEOTIDE SEQUENCE</scope>
</reference>
<feature type="transmembrane region" description="Helical" evidence="1">
    <location>
        <begin position="124"/>
        <end position="140"/>
    </location>
</feature>
<feature type="transmembrane region" description="Helical" evidence="1">
    <location>
        <begin position="89"/>
        <end position="112"/>
    </location>
</feature>
<dbReference type="EMBL" id="UINC01027143">
    <property type="protein sequence ID" value="SVB05891.1"/>
    <property type="molecule type" value="Genomic_DNA"/>
</dbReference>
<organism evidence="2">
    <name type="scientific">marine metagenome</name>
    <dbReference type="NCBI Taxonomy" id="408172"/>
    <lineage>
        <taxon>unclassified sequences</taxon>
        <taxon>metagenomes</taxon>
        <taxon>ecological metagenomes</taxon>
    </lineage>
</organism>
<keyword evidence="1" id="KW-0812">Transmembrane</keyword>
<feature type="transmembrane region" description="Helical" evidence="1">
    <location>
        <begin position="7"/>
        <end position="28"/>
    </location>
</feature>
<proteinExistence type="predicted"/>
<keyword evidence="1" id="KW-1133">Transmembrane helix</keyword>